<keyword evidence="3" id="KW-1185">Reference proteome</keyword>
<accession>A0A5S5DPW1</accession>
<gene>
    <name evidence="2" type="ORF">C7447_103147</name>
</gene>
<keyword evidence="1" id="KW-1133">Transmembrane helix</keyword>
<proteinExistence type="predicted"/>
<reference evidence="2 3" key="1">
    <citation type="submission" date="2019-07" db="EMBL/GenBank/DDBJ databases">
        <title>Genomic Encyclopedia of Type Strains, Phase IV (KMG-IV): sequencing the most valuable type-strain genomes for metagenomic binning, comparative biology and taxonomic classification.</title>
        <authorList>
            <person name="Goeker M."/>
        </authorList>
    </citation>
    <scope>NUCLEOTIDE SEQUENCE [LARGE SCALE GENOMIC DNA]</scope>
    <source>
        <strain evidence="2 3">DSM 18961</strain>
    </source>
</reference>
<sequence length="70" mass="7791">MMKIVKTLLVVAGLFLLVYGILKIIFPYTIPNISYYNPTSNTDYSYINLGIGSISLLVGLVAKKRNNLSH</sequence>
<evidence type="ECO:0000313" key="3">
    <source>
        <dbReference type="Proteomes" id="UP000323136"/>
    </source>
</evidence>
<feature type="transmembrane region" description="Helical" evidence="1">
    <location>
        <begin position="44"/>
        <end position="62"/>
    </location>
</feature>
<comment type="caution">
    <text evidence="2">The sequence shown here is derived from an EMBL/GenBank/DDBJ whole genome shotgun (WGS) entry which is preliminary data.</text>
</comment>
<dbReference type="RefSeq" id="WP_148870320.1">
    <property type="nucleotide sequence ID" value="NZ_VNIA01000003.1"/>
</dbReference>
<evidence type="ECO:0000313" key="2">
    <source>
        <dbReference type="EMBL" id="TYP97980.1"/>
    </source>
</evidence>
<protein>
    <submittedName>
        <fullName evidence="2">Uncharacterized protein</fullName>
    </submittedName>
</protein>
<dbReference type="EMBL" id="VNIA01000003">
    <property type="protein sequence ID" value="TYP97980.1"/>
    <property type="molecule type" value="Genomic_DNA"/>
</dbReference>
<keyword evidence="1" id="KW-0812">Transmembrane</keyword>
<name>A0A5S5DPW1_9FLAO</name>
<evidence type="ECO:0000256" key="1">
    <source>
        <dbReference type="SAM" id="Phobius"/>
    </source>
</evidence>
<organism evidence="2 3">
    <name type="scientific">Tenacibaculum adriaticum</name>
    <dbReference type="NCBI Taxonomy" id="413713"/>
    <lineage>
        <taxon>Bacteria</taxon>
        <taxon>Pseudomonadati</taxon>
        <taxon>Bacteroidota</taxon>
        <taxon>Flavobacteriia</taxon>
        <taxon>Flavobacteriales</taxon>
        <taxon>Flavobacteriaceae</taxon>
        <taxon>Tenacibaculum</taxon>
    </lineage>
</organism>
<dbReference type="Proteomes" id="UP000323136">
    <property type="component" value="Unassembled WGS sequence"/>
</dbReference>
<keyword evidence="1" id="KW-0472">Membrane</keyword>
<dbReference type="AlphaFoldDB" id="A0A5S5DPW1"/>